<name>A3AEB8_ORYSJ</name>
<sequence length="128" mass="12453">MESAASRNEEMGVVGHDQATDAAAEQGVNVSDTLVPGGGRIVTEFVAGQAVGHYVEQDDGAAVVAGVVGAAPGANATAKLAADKEVESGDAARVAGAEMRNKPGAAARPGGVAASMAAAARLNRGPTT</sequence>
<reference evidence="4" key="1">
    <citation type="journal article" date="2005" name="PLoS Biol.">
        <title>The genomes of Oryza sativa: a history of duplications.</title>
        <authorList>
            <person name="Yu J."/>
            <person name="Wang J."/>
            <person name="Lin W."/>
            <person name="Li S."/>
            <person name="Li H."/>
            <person name="Zhou J."/>
            <person name="Ni P."/>
            <person name="Dong W."/>
            <person name="Hu S."/>
            <person name="Zeng C."/>
            <person name="Zhang J."/>
            <person name="Zhang Y."/>
            <person name="Li R."/>
            <person name="Xu Z."/>
            <person name="Li S."/>
            <person name="Li X."/>
            <person name="Zheng H."/>
            <person name="Cong L."/>
            <person name="Lin L."/>
            <person name="Yin J."/>
            <person name="Geng J."/>
            <person name="Li G."/>
            <person name="Shi J."/>
            <person name="Liu J."/>
            <person name="Lv H."/>
            <person name="Li J."/>
            <person name="Wang J."/>
            <person name="Deng Y."/>
            <person name="Ran L."/>
            <person name="Shi X."/>
            <person name="Wang X."/>
            <person name="Wu Q."/>
            <person name="Li C."/>
            <person name="Ren X."/>
            <person name="Wang J."/>
            <person name="Wang X."/>
            <person name="Li D."/>
            <person name="Liu D."/>
            <person name="Zhang X."/>
            <person name="Ji Z."/>
            <person name="Zhao W."/>
            <person name="Sun Y."/>
            <person name="Zhang Z."/>
            <person name="Bao J."/>
            <person name="Han Y."/>
            <person name="Dong L."/>
            <person name="Ji J."/>
            <person name="Chen P."/>
            <person name="Wu S."/>
            <person name="Liu J."/>
            <person name="Xiao Y."/>
            <person name="Bu D."/>
            <person name="Tan J."/>
            <person name="Yang L."/>
            <person name="Ye C."/>
            <person name="Zhang J."/>
            <person name="Xu J."/>
            <person name="Zhou Y."/>
            <person name="Yu Y."/>
            <person name="Zhang B."/>
            <person name="Zhuang S."/>
            <person name="Wei H."/>
            <person name="Liu B."/>
            <person name="Lei M."/>
            <person name="Yu H."/>
            <person name="Li Y."/>
            <person name="Xu H."/>
            <person name="Wei S."/>
            <person name="He X."/>
            <person name="Fang L."/>
            <person name="Zhang Z."/>
            <person name="Zhang Y."/>
            <person name="Huang X."/>
            <person name="Su Z."/>
            <person name="Tong W."/>
            <person name="Li J."/>
            <person name="Tong Z."/>
            <person name="Li S."/>
            <person name="Ye J."/>
            <person name="Wang L."/>
            <person name="Fang L."/>
            <person name="Lei T."/>
            <person name="Chen C."/>
            <person name="Chen H."/>
            <person name="Xu Z."/>
            <person name="Li H."/>
            <person name="Huang H."/>
            <person name="Zhang F."/>
            <person name="Xu H."/>
            <person name="Li N."/>
            <person name="Zhao C."/>
            <person name="Li S."/>
            <person name="Dong L."/>
            <person name="Huang Y."/>
            <person name="Li L."/>
            <person name="Xi Y."/>
            <person name="Qi Q."/>
            <person name="Li W."/>
            <person name="Zhang B."/>
            <person name="Hu W."/>
            <person name="Zhang Y."/>
            <person name="Tian X."/>
            <person name="Jiao Y."/>
            <person name="Liang X."/>
            <person name="Jin J."/>
            <person name="Gao L."/>
            <person name="Zheng W."/>
            <person name="Hao B."/>
            <person name="Liu S."/>
            <person name="Wang W."/>
            <person name="Yuan L."/>
            <person name="Cao M."/>
            <person name="McDermott J."/>
            <person name="Samudrala R."/>
            <person name="Wang J."/>
            <person name="Wong G.K."/>
            <person name="Yang H."/>
        </authorList>
    </citation>
    <scope>NUCLEOTIDE SEQUENCE [LARGE SCALE GENOMIC DNA]</scope>
</reference>
<dbReference type="PANTHER" id="PTHR31174:SF41">
    <property type="entry name" value="OS12G0470000 PROTEIN"/>
    <property type="match status" value="1"/>
</dbReference>
<organism evidence="4">
    <name type="scientific">Oryza sativa subsp. japonica</name>
    <name type="common">Rice</name>
    <dbReference type="NCBI Taxonomy" id="39947"/>
    <lineage>
        <taxon>Eukaryota</taxon>
        <taxon>Viridiplantae</taxon>
        <taxon>Streptophyta</taxon>
        <taxon>Embryophyta</taxon>
        <taxon>Tracheophyta</taxon>
        <taxon>Spermatophyta</taxon>
        <taxon>Magnoliopsida</taxon>
        <taxon>Liliopsida</taxon>
        <taxon>Poales</taxon>
        <taxon>Poaceae</taxon>
        <taxon>BOP clade</taxon>
        <taxon>Oryzoideae</taxon>
        <taxon>Oryzeae</taxon>
        <taxon>Oryzinae</taxon>
        <taxon>Oryza</taxon>
        <taxon>Oryza sativa</taxon>
    </lineage>
</organism>
<gene>
    <name evidence="4" type="ORF">OsJ_09488</name>
</gene>
<dbReference type="EMBL" id="CM000140">
    <property type="protein sequence ID" value="EAZ25657.1"/>
    <property type="molecule type" value="Genomic_DNA"/>
</dbReference>
<protein>
    <recommendedName>
        <fullName evidence="3">SMP domain-containing protein</fullName>
    </recommendedName>
</protein>
<dbReference type="PANTHER" id="PTHR31174">
    <property type="entry name" value="SEED MATURATION FAMILY PROTEIN"/>
    <property type="match status" value="1"/>
</dbReference>
<accession>A3AEB8</accession>
<evidence type="ECO:0000259" key="3">
    <source>
        <dbReference type="Pfam" id="PF04927"/>
    </source>
</evidence>
<evidence type="ECO:0000256" key="2">
    <source>
        <dbReference type="ARBA" id="ARBA00022737"/>
    </source>
</evidence>
<dbReference type="InterPro" id="IPR042971">
    <property type="entry name" value="LEA_SMP"/>
</dbReference>
<feature type="domain" description="SMP" evidence="3">
    <location>
        <begin position="75"/>
        <end position="124"/>
    </location>
</feature>
<evidence type="ECO:0000256" key="1">
    <source>
        <dbReference type="ARBA" id="ARBA00010733"/>
    </source>
</evidence>
<dbReference type="InterPro" id="IPR007011">
    <property type="entry name" value="LEA_SMP_dom"/>
</dbReference>
<comment type="similarity">
    <text evidence="1">Belongs to the LEA type SMP family.</text>
</comment>
<keyword evidence="2" id="KW-0677">Repeat</keyword>
<dbReference type="AlphaFoldDB" id="A3AEB8"/>
<reference evidence="4" key="2">
    <citation type="submission" date="2008-12" db="EMBL/GenBank/DDBJ databases">
        <title>Improved gene annotation of the rice (Oryza sativa) genomes.</title>
        <authorList>
            <person name="Wang J."/>
            <person name="Li R."/>
            <person name="Fan W."/>
            <person name="Huang Q."/>
            <person name="Zhang J."/>
            <person name="Zhou Y."/>
            <person name="Hu Y."/>
            <person name="Zi S."/>
            <person name="Li J."/>
            <person name="Ni P."/>
            <person name="Zheng H."/>
            <person name="Zhang Y."/>
            <person name="Zhao M."/>
            <person name="Hao Q."/>
            <person name="McDermott J."/>
            <person name="Samudrala R."/>
            <person name="Kristiansen K."/>
            <person name="Wong G.K.-S."/>
        </authorList>
    </citation>
    <scope>NUCLEOTIDE SEQUENCE</scope>
</reference>
<evidence type="ECO:0000313" key="4">
    <source>
        <dbReference type="EMBL" id="EAZ25657.1"/>
    </source>
</evidence>
<proteinExistence type="inferred from homology"/>
<dbReference type="Proteomes" id="UP000007752">
    <property type="component" value="Chromosome 3"/>
</dbReference>
<dbReference type="Pfam" id="PF04927">
    <property type="entry name" value="SMP"/>
    <property type="match status" value="1"/>
</dbReference>